<proteinExistence type="predicted"/>
<name>A0ABD0TV25_DENTH</name>
<accession>A0ABD0TV25</accession>
<dbReference type="EMBL" id="JANQDX010000020">
    <property type="protein sequence ID" value="KAL0903483.1"/>
    <property type="molecule type" value="Genomic_DNA"/>
</dbReference>
<evidence type="ECO:0000313" key="2">
    <source>
        <dbReference type="Proteomes" id="UP001552299"/>
    </source>
</evidence>
<gene>
    <name evidence="1" type="ORF">M5K25_027868</name>
</gene>
<protein>
    <submittedName>
        <fullName evidence="1">Uncharacterized protein</fullName>
    </submittedName>
</protein>
<sequence>MGFEWVSAMRGRSSTELASFYCKQEPSRDKARGDRTQVGDVAEVYGMKNEMLFYMVMQFYTSALHL</sequence>
<reference evidence="1 2" key="1">
    <citation type="journal article" date="2024" name="Plant Biotechnol. J.">
        <title>Dendrobium thyrsiflorum genome and its molecular insights into genes involved in important horticultural traits.</title>
        <authorList>
            <person name="Chen B."/>
            <person name="Wang J.Y."/>
            <person name="Zheng P.J."/>
            <person name="Li K.L."/>
            <person name="Liang Y.M."/>
            <person name="Chen X.F."/>
            <person name="Zhang C."/>
            <person name="Zhao X."/>
            <person name="He X."/>
            <person name="Zhang G.Q."/>
            <person name="Liu Z.J."/>
            <person name="Xu Q."/>
        </authorList>
    </citation>
    <scope>NUCLEOTIDE SEQUENCE [LARGE SCALE GENOMIC DNA]</scope>
    <source>
        <strain evidence="1">GZMU011</strain>
    </source>
</reference>
<keyword evidence="2" id="KW-1185">Reference proteome</keyword>
<organism evidence="1 2">
    <name type="scientific">Dendrobium thyrsiflorum</name>
    <name type="common">Pinecone-like raceme dendrobium</name>
    <name type="synonym">Orchid</name>
    <dbReference type="NCBI Taxonomy" id="117978"/>
    <lineage>
        <taxon>Eukaryota</taxon>
        <taxon>Viridiplantae</taxon>
        <taxon>Streptophyta</taxon>
        <taxon>Embryophyta</taxon>
        <taxon>Tracheophyta</taxon>
        <taxon>Spermatophyta</taxon>
        <taxon>Magnoliopsida</taxon>
        <taxon>Liliopsida</taxon>
        <taxon>Asparagales</taxon>
        <taxon>Orchidaceae</taxon>
        <taxon>Epidendroideae</taxon>
        <taxon>Malaxideae</taxon>
        <taxon>Dendrobiinae</taxon>
        <taxon>Dendrobium</taxon>
    </lineage>
</organism>
<evidence type="ECO:0000313" key="1">
    <source>
        <dbReference type="EMBL" id="KAL0903483.1"/>
    </source>
</evidence>
<dbReference type="AlphaFoldDB" id="A0ABD0TV25"/>
<dbReference type="Proteomes" id="UP001552299">
    <property type="component" value="Unassembled WGS sequence"/>
</dbReference>
<comment type="caution">
    <text evidence="1">The sequence shown here is derived from an EMBL/GenBank/DDBJ whole genome shotgun (WGS) entry which is preliminary data.</text>
</comment>